<dbReference type="KEGG" id="geo:Geob_1786"/>
<reference evidence="3 4" key="1">
    <citation type="submission" date="2009-01" db="EMBL/GenBank/DDBJ databases">
        <title>Complete sequence of Geobacter sp. FRC-32.</title>
        <authorList>
            <consortium name="US DOE Joint Genome Institute"/>
            <person name="Lucas S."/>
            <person name="Copeland A."/>
            <person name="Lapidus A."/>
            <person name="Glavina del Rio T."/>
            <person name="Dalin E."/>
            <person name="Tice H."/>
            <person name="Bruce D."/>
            <person name="Goodwin L."/>
            <person name="Pitluck S."/>
            <person name="Saunders E."/>
            <person name="Brettin T."/>
            <person name="Detter J.C."/>
            <person name="Han C."/>
            <person name="Larimer F."/>
            <person name="Land M."/>
            <person name="Hauser L."/>
            <person name="Kyrpides N."/>
            <person name="Ovchinnikova G."/>
            <person name="Kostka J."/>
            <person name="Richardson P."/>
        </authorList>
    </citation>
    <scope>NUCLEOTIDE SEQUENCE [LARGE SCALE GENOMIC DNA]</scope>
    <source>
        <strain evidence="4">DSM 22248 / JCM 15807 / FRC-32</strain>
    </source>
</reference>
<dbReference type="EMBL" id="CP001390">
    <property type="protein sequence ID" value="ACM20144.1"/>
    <property type="molecule type" value="Genomic_DNA"/>
</dbReference>
<dbReference type="AlphaFoldDB" id="B9M6T4"/>
<organism evidence="3 4">
    <name type="scientific">Geotalea daltonii (strain DSM 22248 / JCM 15807 / FRC-32)</name>
    <name type="common">Geobacter daltonii</name>
    <dbReference type="NCBI Taxonomy" id="316067"/>
    <lineage>
        <taxon>Bacteria</taxon>
        <taxon>Pseudomonadati</taxon>
        <taxon>Thermodesulfobacteriota</taxon>
        <taxon>Desulfuromonadia</taxon>
        <taxon>Geobacterales</taxon>
        <taxon>Geobacteraceae</taxon>
        <taxon>Geotalea</taxon>
    </lineage>
</organism>
<keyword evidence="4" id="KW-1185">Reference proteome</keyword>
<keyword evidence="2" id="KW-0732">Signal</keyword>
<evidence type="ECO:0000256" key="2">
    <source>
        <dbReference type="SAM" id="SignalP"/>
    </source>
</evidence>
<gene>
    <name evidence="3" type="ordered locus">Geob_1786</name>
</gene>
<dbReference type="Proteomes" id="UP000007721">
    <property type="component" value="Chromosome"/>
</dbReference>
<dbReference type="HOGENOM" id="CLU_808357_0_0_7"/>
<dbReference type="STRING" id="316067.Geob_1786"/>
<proteinExistence type="predicted"/>
<name>B9M6T4_GEODF</name>
<evidence type="ECO:0000313" key="4">
    <source>
        <dbReference type="Proteomes" id="UP000007721"/>
    </source>
</evidence>
<evidence type="ECO:0000313" key="3">
    <source>
        <dbReference type="EMBL" id="ACM20144.1"/>
    </source>
</evidence>
<feature type="region of interest" description="Disordered" evidence="1">
    <location>
        <begin position="89"/>
        <end position="111"/>
    </location>
</feature>
<feature type="chain" id="PRO_5002888763" evidence="2">
    <location>
        <begin position="25"/>
        <end position="336"/>
    </location>
</feature>
<feature type="signal peptide" evidence="2">
    <location>
        <begin position="1"/>
        <end position="24"/>
    </location>
</feature>
<dbReference type="RefSeq" id="WP_012646873.1">
    <property type="nucleotide sequence ID" value="NC_011979.1"/>
</dbReference>
<sequence length="336" mass="34943">MKKGKMIVTMAVVSALGFGGQALANDELEVDVDITKTVEVNKNSNNTLEVDASKNIEVKKEVEVNKTIDSNNTKEIEVNKTVEVKKAEGEAEGKGNAVAVNGSTSDVTDNSKKLEVGDVNIDKSTDNSKNLSVGDVDIDKSSKEVEIEKTENEAQYGSVAAIGGNATKEEVDGDIDNLSGGAVAATTGGTASMTDSFNTDSSINATAEEGAIAVNAAGDADISTTEESYNNHAEDHSAAAYNGDAYAQENFNNTTNSNNQTTTLTVGDVDVEIASSVLNGTVSSNVAPTDAEDVPLTGYNEINDSLESPSGITVLSQNTGFSSLVQQSVNVQVNRP</sequence>
<protein>
    <submittedName>
        <fullName evidence="3">Uncharacterized protein</fullName>
    </submittedName>
</protein>
<evidence type="ECO:0000256" key="1">
    <source>
        <dbReference type="SAM" id="MobiDB-lite"/>
    </source>
</evidence>
<accession>B9M6T4</accession>